<dbReference type="InterPro" id="IPR023214">
    <property type="entry name" value="HAD_sf"/>
</dbReference>
<dbReference type="GO" id="GO:0005507">
    <property type="term" value="F:copper ion binding"/>
    <property type="evidence" value="ECO:0007669"/>
    <property type="project" value="TreeGrafter"/>
</dbReference>
<evidence type="ECO:0000313" key="3">
    <source>
        <dbReference type="EMBL" id="OIN91469.1"/>
    </source>
</evidence>
<dbReference type="PANTHER" id="PTHR43520:SF8">
    <property type="entry name" value="P-TYPE CU(+) TRANSPORTER"/>
    <property type="match status" value="1"/>
</dbReference>
<dbReference type="PANTHER" id="PTHR43520">
    <property type="entry name" value="ATP7, ISOFORM B"/>
    <property type="match status" value="1"/>
</dbReference>
<dbReference type="GO" id="GO:0005524">
    <property type="term" value="F:ATP binding"/>
    <property type="evidence" value="ECO:0007669"/>
    <property type="project" value="InterPro"/>
</dbReference>
<reference evidence="3 4" key="1">
    <citation type="journal article" date="2016" name="Environ. Microbiol.">
        <title>Genomic resolution of a cold subsurface aquifer community provides metabolic insights for novel microbes adapted to high CO concentrations.</title>
        <authorList>
            <person name="Probst A.J."/>
            <person name="Castelle C.J."/>
            <person name="Singh A."/>
            <person name="Brown C.T."/>
            <person name="Anantharaman K."/>
            <person name="Sharon I."/>
            <person name="Hug L.A."/>
            <person name="Burstein D."/>
            <person name="Emerson J.B."/>
            <person name="Thomas B.C."/>
            <person name="Banfield J.F."/>
        </authorList>
    </citation>
    <scope>NUCLEOTIDE SEQUENCE [LARGE SCALE GENOMIC DNA]</scope>
    <source>
        <strain evidence="3">CG1_02_44_10</strain>
    </source>
</reference>
<keyword evidence="1" id="KW-1278">Translocase</keyword>
<dbReference type="GO" id="GO:0055070">
    <property type="term" value="P:copper ion homeostasis"/>
    <property type="evidence" value="ECO:0007669"/>
    <property type="project" value="TreeGrafter"/>
</dbReference>
<feature type="transmembrane region" description="Helical" evidence="2">
    <location>
        <begin position="144"/>
        <end position="162"/>
    </location>
</feature>
<dbReference type="SUPFAM" id="SSF56784">
    <property type="entry name" value="HAD-like"/>
    <property type="match status" value="1"/>
</dbReference>
<proteinExistence type="predicted"/>
<comment type="caution">
    <text evidence="3">The sequence shown here is derived from an EMBL/GenBank/DDBJ whole genome shotgun (WGS) entry which is preliminary data.</text>
</comment>
<dbReference type="NCBIfam" id="TIGR01494">
    <property type="entry name" value="ATPase_P-type"/>
    <property type="match status" value="1"/>
</dbReference>
<feature type="transmembrane region" description="Helical" evidence="2">
    <location>
        <begin position="174"/>
        <end position="194"/>
    </location>
</feature>
<keyword evidence="2" id="KW-0472">Membrane</keyword>
<evidence type="ECO:0000256" key="1">
    <source>
        <dbReference type="ARBA" id="ARBA00022967"/>
    </source>
</evidence>
<evidence type="ECO:0000256" key="2">
    <source>
        <dbReference type="SAM" id="Phobius"/>
    </source>
</evidence>
<dbReference type="GO" id="GO:0043682">
    <property type="term" value="F:P-type divalent copper transporter activity"/>
    <property type="evidence" value="ECO:0007669"/>
    <property type="project" value="TreeGrafter"/>
</dbReference>
<name>A0A1J4RZM7_9BACT</name>
<dbReference type="Proteomes" id="UP000182345">
    <property type="component" value="Unassembled WGS sequence"/>
</dbReference>
<feature type="transmembrane region" description="Helical" evidence="2">
    <location>
        <begin position="115"/>
        <end position="138"/>
    </location>
</feature>
<accession>A0A1J4RZM7</accession>
<protein>
    <submittedName>
        <fullName evidence="3">Uncharacterized protein</fullName>
    </submittedName>
</protein>
<dbReference type="Pfam" id="PF00702">
    <property type="entry name" value="Hydrolase"/>
    <property type="match status" value="1"/>
</dbReference>
<dbReference type="InterPro" id="IPR036412">
    <property type="entry name" value="HAD-like_sf"/>
</dbReference>
<keyword evidence="2" id="KW-0812">Transmembrane</keyword>
<gene>
    <name evidence="3" type="ORF">AUJ42_01900</name>
</gene>
<keyword evidence="2" id="KW-1133">Transmembrane helix</keyword>
<dbReference type="EMBL" id="MNUK01000046">
    <property type="protein sequence ID" value="OIN91469.1"/>
    <property type="molecule type" value="Genomic_DNA"/>
</dbReference>
<evidence type="ECO:0000313" key="4">
    <source>
        <dbReference type="Proteomes" id="UP000182345"/>
    </source>
</evidence>
<dbReference type="InterPro" id="IPR001757">
    <property type="entry name" value="P_typ_ATPase"/>
</dbReference>
<dbReference type="PRINTS" id="PR00119">
    <property type="entry name" value="CATATPASE"/>
</dbReference>
<organism evidence="3 4">
    <name type="scientific">Candidatus Collierbacteria bacterium CG1_02_44_10</name>
    <dbReference type="NCBI Taxonomy" id="1805087"/>
    <lineage>
        <taxon>Bacteria</taxon>
        <taxon>Candidatus Collieribacteriota</taxon>
    </lineage>
</organism>
<sequence>MITGDNQRTAKAIASQVGIEADHVFAEVLPEGKSEIIKNLKLKIKNSHRRWVAMVGDGINDAPALAQADLGIAMGSGTDVALETGGIVIMKNDLRDVNHAIQLAKETMGKIKQNMFFALFYNVMGIPIAARVFSGVGIILRPELAGLAMALSSISVVSNSLLLRNYRHGKVNYLSAVAPAAMILIFSLLFFQFARLSSTTIRK</sequence>
<dbReference type="Gene3D" id="3.40.50.1000">
    <property type="entry name" value="HAD superfamily/HAD-like"/>
    <property type="match status" value="1"/>
</dbReference>
<dbReference type="GO" id="GO:0016887">
    <property type="term" value="F:ATP hydrolysis activity"/>
    <property type="evidence" value="ECO:0007669"/>
    <property type="project" value="InterPro"/>
</dbReference>
<dbReference type="GO" id="GO:0016020">
    <property type="term" value="C:membrane"/>
    <property type="evidence" value="ECO:0007669"/>
    <property type="project" value="InterPro"/>
</dbReference>
<dbReference type="AlphaFoldDB" id="A0A1J4RZM7"/>